<evidence type="ECO:0000259" key="2">
    <source>
        <dbReference type="Pfam" id="PF14771"/>
    </source>
</evidence>
<name>A0A2W1N9D2_9FLAO</name>
<evidence type="ECO:0000313" key="3">
    <source>
        <dbReference type="EMBL" id="PZE15865.1"/>
    </source>
</evidence>
<feature type="chain" id="PRO_5016075853" description="DUF4476 domain-containing protein" evidence="1">
    <location>
        <begin position="24"/>
        <end position="132"/>
    </location>
</feature>
<dbReference type="RefSeq" id="WP_111064495.1">
    <property type="nucleotide sequence ID" value="NZ_JBHUCU010000016.1"/>
</dbReference>
<evidence type="ECO:0000256" key="1">
    <source>
        <dbReference type="SAM" id="SignalP"/>
    </source>
</evidence>
<feature type="domain" description="DUF4476" evidence="2">
    <location>
        <begin position="42"/>
        <end position="130"/>
    </location>
</feature>
<accession>A0A2W1N9D2</accession>
<organism evidence="3 4">
    <name type="scientific">Putridiphycobacter roseus</name>
    <dbReference type="NCBI Taxonomy" id="2219161"/>
    <lineage>
        <taxon>Bacteria</taxon>
        <taxon>Pseudomonadati</taxon>
        <taxon>Bacteroidota</taxon>
        <taxon>Flavobacteriia</taxon>
        <taxon>Flavobacteriales</taxon>
        <taxon>Crocinitomicaceae</taxon>
        <taxon>Putridiphycobacter</taxon>
    </lineage>
</organism>
<gene>
    <name evidence="3" type="ORF">DNU06_15910</name>
</gene>
<dbReference type="PROSITE" id="PS51257">
    <property type="entry name" value="PROKAR_LIPOPROTEIN"/>
    <property type="match status" value="1"/>
</dbReference>
<dbReference type="EMBL" id="QKSB01000015">
    <property type="protein sequence ID" value="PZE15865.1"/>
    <property type="molecule type" value="Genomic_DNA"/>
</dbReference>
<sequence length="132" mass="14831">MKKLFYTLIAASTLSACSLLDSAIIIDKPNLPTVNICDNVATDADVTNMVSKIKAKSFKEERMARAKLVTKDYCFVSNQVVNIMDAFSFENAKLEIAKDLYDQTTDKNNYDVVVDALVHKADRDELNKFILQ</sequence>
<feature type="signal peptide" evidence="1">
    <location>
        <begin position="1"/>
        <end position="23"/>
    </location>
</feature>
<dbReference type="OrthoDB" id="1033069at2"/>
<keyword evidence="1" id="KW-0732">Signal</keyword>
<proteinExistence type="predicted"/>
<dbReference type="Pfam" id="PF14771">
    <property type="entry name" value="DUF4476"/>
    <property type="match status" value="1"/>
</dbReference>
<dbReference type="AlphaFoldDB" id="A0A2W1N9D2"/>
<reference evidence="3 4" key="1">
    <citation type="submission" date="2018-06" db="EMBL/GenBank/DDBJ databases">
        <title>The draft genome sequence of Crocinitomix sp. SM1701.</title>
        <authorList>
            <person name="Zhang X."/>
        </authorList>
    </citation>
    <scope>NUCLEOTIDE SEQUENCE [LARGE SCALE GENOMIC DNA]</scope>
    <source>
        <strain evidence="3 4">SM1701</strain>
    </source>
</reference>
<dbReference type="Proteomes" id="UP000249248">
    <property type="component" value="Unassembled WGS sequence"/>
</dbReference>
<dbReference type="InterPro" id="IPR028011">
    <property type="entry name" value="DUF4476"/>
</dbReference>
<evidence type="ECO:0000313" key="4">
    <source>
        <dbReference type="Proteomes" id="UP000249248"/>
    </source>
</evidence>
<keyword evidence="4" id="KW-1185">Reference proteome</keyword>
<protein>
    <recommendedName>
        <fullName evidence="2">DUF4476 domain-containing protein</fullName>
    </recommendedName>
</protein>
<comment type="caution">
    <text evidence="3">The sequence shown here is derived from an EMBL/GenBank/DDBJ whole genome shotgun (WGS) entry which is preliminary data.</text>
</comment>